<dbReference type="EMBL" id="SPMY01000025">
    <property type="protein sequence ID" value="NMQ28002.1"/>
    <property type="molecule type" value="Genomic_DNA"/>
</dbReference>
<accession>A0ABX1TUQ1</accession>
<reference evidence="1 2" key="1">
    <citation type="submission" date="2019-03" db="EMBL/GenBank/DDBJ databases">
        <title>Metabolic reconstructions from genomes of highly enriched 'Candidatus Accumulibacter' and 'Candidatus Competibacter' bioreactor populations.</title>
        <authorList>
            <person name="Annavajhala M.K."/>
            <person name="Welles L."/>
            <person name="Abbas B."/>
            <person name="Sorokin D."/>
            <person name="Park H."/>
            <person name="Van Loosdrecht M."/>
            <person name="Chandran K."/>
        </authorList>
    </citation>
    <scope>NUCLEOTIDE SEQUENCE [LARGE SCALE GENOMIC DNA]</scope>
    <source>
        <strain evidence="1 2">SBR_S</strain>
    </source>
</reference>
<dbReference type="RefSeq" id="WP_169066458.1">
    <property type="nucleotide sequence ID" value="NZ_SPMY01000025.1"/>
</dbReference>
<gene>
    <name evidence="1" type="ORF">E4Q23_09675</name>
</gene>
<dbReference type="Proteomes" id="UP000749010">
    <property type="component" value="Unassembled WGS sequence"/>
</dbReference>
<evidence type="ECO:0000313" key="2">
    <source>
        <dbReference type="Proteomes" id="UP000749010"/>
    </source>
</evidence>
<proteinExistence type="predicted"/>
<sequence>MKPSLREGDRCLFLIAAPSAAGEGCSGSIDSCMSTDHASIFLIHSSSLPIRSGYFLIQALSFRSHPSIAGSEGSMRDIDRSLRIMDHSIVAIDTPMKTMEAWMIFTDAWIFFSQASIATIEGRSFRIEASTSRADRRWSEFEQASTLLLPRSAAGRLVPCKSKDLTRALRPGPAPLHRAFASRDPSDLFLA</sequence>
<name>A0ABX1TUQ1_9PROT</name>
<evidence type="ECO:0000313" key="1">
    <source>
        <dbReference type="EMBL" id="NMQ28002.1"/>
    </source>
</evidence>
<comment type="caution">
    <text evidence="1">The sequence shown here is derived from an EMBL/GenBank/DDBJ whole genome shotgun (WGS) entry which is preliminary data.</text>
</comment>
<organism evidence="1 2">
    <name type="scientific">Candidatus Accumulibacter phosphatis</name>
    <dbReference type="NCBI Taxonomy" id="327160"/>
    <lineage>
        <taxon>Bacteria</taxon>
        <taxon>Pseudomonadati</taxon>
        <taxon>Pseudomonadota</taxon>
        <taxon>Betaproteobacteria</taxon>
        <taxon>Candidatus Accumulibacter</taxon>
    </lineage>
</organism>
<keyword evidence="2" id="KW-1185">Reference proteome</keyword>
<protein>
    <submittedName>
        <fullName evidence="1">Uncharacterized protein</fullName>
    </submittedName>
</protein>